<evidence type="ECO:0000313" key="1">
    <source>
        <dbReference type="EMBL" id="KAA8497294.1"/>
    </source>
</evidence>
<evidence type="ECO:0000313" key="2">
    <source>
        <dbReference type="Proteomes" id="UP000324585"/>
    </source>
</evidence>
<keyword evidence="2" id="KW-1185">Reference proteome</keyword>
<accession>A0A5J4Z318</accession>
<dbReference type="AlphaFoldDB" id="A0A5J4Z318"/>
<organism evidence="1 2">
    <name type="scientific">Porphyridium purpureum</name>
    <name type="common">Red alga</name>
    <name type="synonym">Porphyridium cruentum</name>
    <dbReference type="NCBI Taxonomy" id="35688"/>
    <lineage>
        <taxon>Eukaryota</taxon>
        <taxon>Rhodophyta</taxon>
        <taxon>Bangiophyceae</taxon>
        <taxon>Porphyridiales</taxon>
        <taxon>Porphyridiaceae</taxon>
        <taxon>Porphyridium</taxon>
    </lineage>
</organism>
<reference evidence="2" key="1">
    <citation type="journal article" date="2019" name="Nat. Commun.">
        <title>Expansion of phycobilisome linker gene families in mesophilic red algae.</title>
        <authorList>
            <person name="Lee J."/>
            <person name="Kim D."/>
            <person name="Bhattacharya D."/>
            <person name="Yoon H.S."/>
        </authorList>
    </citation>
    <scope>NUCLEOTIDE SEQUENCE [LARGE SCALE GENOMIC DNA]</scope>
    <source>
        <strain evidence="2">CCMP 1328</strain>
    </source>
</reference>
<sequence>MYLVHRTNYRGRYVTSRRRDADLRGAIWCQATKGSAGCCLSFGAWRWHVPANVLREYCDDEWFVWMIDLHDGRNPYHYFCKFALVPSKMTAQGHSVVECLEKGWVIVGKVDASSPDMYATLWKLVETYRDRPGCKTHLHVGVVMDEIDTRKCRR</sequence>
<proteinExistence type="predicted"/>
<protein>
    <submittedName>
        <fullName evidence="1">Uncharacterized protein</fullName>
    </submittedName>
</protein>
<dbReference type="EMBL" id="VRMN01000002">
    <property type="protein sequence ID" value="KAA8497294.1"/>
    <property type="molecule type" value="Genomic_DNA"/>
</dbReference>
<name>A0A5J4Z318_PORPP</name>
<comment type="caution">
    <text evidence="1">The sequence shown here is derived from an EMBL/GenBank/DDBJ whole genome shotgun (WGS) entry which is preliminary data.</text>
</comment>
<gene>
    <name evidence="1" type="ORF">FVE85_1023</name>
</gene>
<dbReference type="Proteomes" id="UP000324585">
    <property type="component" value="Unassembled WGS sequence"/>
</dbReference>